<dbReference type="NCBIfam" id="TIGR01245">
    <property type="entry name" value="trpD"/>
    <property type="match status" value="1"/>
</dbReference>
<dbReference type="Gene3D" id="1.20.970.10">
    <property type="entry name" value="Transferase, Pyrimidine Nucleoside Phosphorylase, Chain C"/>
    <property type="match status" value="1"/>
</dbReference>
<sequence>MKQYLQKRISGEILSKAEAKEALSIIGKGEANVSQIAAFLTTYMIKSITADELEGFRDAMLDLAITVDLSEFSPMDVCGTGGDGKDTFNISTTSSFIVAGAGQYVAKHGNHGVSSSVGSSTVLEYLGVKFTNDESYLKAKIEDAGICFLHAPLFHPAMRFVGPIRKELGMKTFFNMLGPILNPAQVKKQVTGVYNQEILGIYGQLFQKAEGNFGVLFGLDGYDEISLTSDFELITKRGKETFSPEQLGFTKCKQEDLHGGNNVEESAKILVSILENKGTKAQTEVVLANAATALYCADENLSLSDAVLKAKESLESGKALTSFKKFVMP</sequence>
<feature type="binding site" evidence="3">
    <location>
        <position position="119"/>
    </location>
    <ligand>
        <name>5-phospho-alpha-D-ribose 1-diphosphate</name>
        <dbReference type="ChEBI" id="CHEBI:58017"/>
    </ligand>
</feature>
<dbReference type="GO" id="GO:0005829">
    <property type="term" value="C:cytosol"/>
    <property type="evidence" value="ECO:0007669"/>
    <property type="project" value="TreeGrafter"/>
</dbReference>
<keyword evidence="3" id="KW-0028">Amino-acid biosynthesis</keyword>
<dbReference type="InterPro" id="IPR005940">
    <property type="entry name" value="Anthranilate_Pribosyl_Tfrase"/>
</dbReference>
<evidence type="ECO:0000313" key="6">
    <source>
        <dbReference type="EMBL" id="PWK29002.1"/>
    </source>
</evidence>
<comment type="cofactor">
    <cofactor evidence="3">
        <name>Mg(2+)</name>
        <dbReference type="ChEBI" id="CHEBI:18420"/>
    </cofactor>
    <text evidence="3">Binds 2 magnesium ions per monomer.</text>
</comment>
<dbReference type="PANTHER" id="PTHR43285:SF2">
    <property type="entry name" value="ANTHRANILATE PHOSPHORIBOSYLTRANSFERASE"/>
    <property type="match status" value="1"/>
</dbReference>
<evidence type="ECO:0000256" key="1">
    <source>
        <dbReference type="ARBA" id="ARBA00022676"/>
    </source>
</evidence>
<comment type="subunit">
    <text evidence="3">Homodimer.</text>
</comment>
<feature type="binding site" evidence="3">
    <location>
        <begin position="89"/>
        <end position="92"/>
    </location>
    <ligand>
        <name>5-phospho-alpha-D-ribose 1-diphosphate</name>
        <dbReference type="ChEBI" id="CHEBI:58017"/>
    </ligand>
</feature>
<reference evidence="6 7" key="1">
    <citation type="submission" date="2018-05" db="EMBL/GenBank/DDBJ databases">
        <title>Genomic Encyclopedia of Archaeal and Bacterial Type Strains, Phase II (KMG-II): from individual species to whole genera.</title>
        <authorList>
            <person name="Goeker M."/>
        </authorList>
    </citation>
    <scope>NUCLEOTIDE SEQUENCE [LARGE SCALE GENOMIC DNA]</scope>
    <source>
        <strain evidence="6 7">DSM 22214</strain>
    </source>
</reference>
<dbReference type="OrthoDB" id="9806430at2"/>
<comment type="caution">
    <text evidence="6">The sequence shown here is derived from an EMBL/GenBank/DDBJ whole genome shotgun (WGS) entry which is preliminary data.</text>
</comment>
<feature type="binding site" evidence="3">
    <location>
        <position position="79"/>
    </location>
    <ligand>
        <name>5-phospho-alpha-D-ribose 1-diphosphate</name>
        <dbReference type="ChEBI" id="CHEBI:58017"/>
    </ligand>
</feature>
<name>A0A316EFG3_9BACT</name>
<proteinExistence type="inferred from homology"/>
<feature type="binding site" evidence="3">
    <location>
        <begin position="82"/>
        <end position="83"/>
    </location>
    <ligand>
        <name>5-phospho-alpha-D-ribose 1-diphosphate</name>
        <dbReference type="ChEBI" id="CHEBI:58017"/>
    </ligand>
</feature>
<feature type="binding site" evidence="3">
    <location>
        <position position="91"/>
    </location>
    <ligand>
        <name>Mg(2+)</name>
        <dbReference type="ChEBI" id="CHEBI:18420"/>
        <label>1</label>
    </ligand>
</feature>
<dbReference type="HAMAP" id="MF_00211">
    <property type="entry name" value="TrpD"/>
    <property type="match status" value="1"/>
</dbReference>
<dbReference type="InterPro" id="IPR017459">
    <property type="entry name" value="Glycosyl_Trfase_fam3_N_dom"/>
</dbReference>
<keyword evidence="3" id="KW-0460">Magnesium</keyword>
<dbReference type="RefSeq" id="WP_109741329.1">
    <property type="nucleotide sequence ID" value="NZ_QGGO01000002.1"/>
</dbReference>
<comment type="catalytic activity">
    <reaction evidence="3">
        <text>N-(5-phospho-beta-D-ribosyl)anthranilate + diphosphate = 5-phospho-alpha-D-ribose 1-diphosphate + anthranilate</text>
        <dbReference type="Rhea" id="RHEA:11768"/>
        <dbReference type="ChEBI" id="CHEBI:16567"/>
        <dbReference type="ChEBI" id="CHEBI:18277"/>
        <dbReference type="ChEBI" id="CHEBI:33019"/>
        <dbReference type="ChEBI" id="CHEBI:58017"/>
        <dbReference type="EC" id="2.4.2.18"/>
    </reaction>
</comment>
<dbReference type="GO" id="GO:0004048">
    <property type="term" value="F:anthranilate phosphoribosyltransferase activity"/>
    <property type="evidence" value="ECO:0007669"/>
    <property type="project" value="UniProtKB-UniRule"/>
</dbReference>
<dbReference type="GO" id="GO:0000287">
    <property type="term" value="F:magnesium ion binding"/>
    <property type="evidence" value="ECO:0007669"/>
    <property type="project" value="UniProtKB-UniRule"/>
</dbReference>
<evidence type="ECO:0000313" key="7">
    <source>
        <dbReference type="Proteomes" id="UP000245489"/>
    </source>
</evidence>
<keyword evidence="3" id="KW-0822">Tryptophan biosynthesis</keyword>
<feature type="domain" description="Glycosyl transferase family 3" evidence="4">
    <location>
        <begin position="75"/>
        <end position="320"/>
    </location>
</feature>
<dbReference type="PANTHER" id="PTHR43285">
    <property type="entry name" value="ANTHRANILATE PHOSPHORIBOSYLTRANSFERASE"/>
    <property type="match status" value="1"/>
</dbReference>
<comment type="caution">
    <text evidence="3">Lacks conserved residue(s) required for the propagation of feature annotation.</text>
</comment>
<feature type="binding site" evidence="3">
    <location>
        <position position="110"/>
    </location>
    <ligand>
        <name>anthranilate</name>
        <dbReference type="ChEBI" id="CHEBI:16567"/>
        <label>1</label>
    </ligand>
</feature>
<comment type="similarity">
    <text evidence="3">Belongs to the anthranilate phosphoribosyltransferase family.</text>
</comment>
<accession>A0A316EFG3</accession>
<evidence type="ECO:0000259" key="5">
    <source>
        <dbReference type="Pfam" id="PF02885"/>
    </source>
</evidence>
<dbReference type="GO" id="GO:0000162">
    <property type="term" value="P:L-tryptophan biosynthetic process"/>
    <property type="evidence" value="ECO:0007669"/>
    <property type="project" value="UniProtKB-UniRule"/>
</dbReference>
<protein>
    <recommendedName>
        <fullName evidence="3">Anthranilate phosphoribosyltransferase</fullName>
        <ecNumber evidence="3">2.4.2.18</ecNumber>
    </recommendedName>
</protein>
<evidence type="ECO:0000256" key="2">
    <source>
        <dbReference type="ARBA" id="ARBA00022679"/>
    </source>
</evidence>
<evidence type="ECO:0000259" key="4">
    <source>
        <dbReference type="Pfam" id="PF00591"/>
    </source>
</evidence>
<keyword evidence="2 3" id="KW-0808">Transferase</keyword>
<dbReference type="SUPFAM" id="SSF47648">
    <property type="entry name" value="Nucleoside phosphorylase/phosphoribosyltransferase N-terminal domain"/>
    <property type="match status" value="1"/>
</dbReference>
<keyword evidence="1 3" id="KW-0328">Glycosyltransferase</keyword>
<evidence type="ECO:0000256" key="3">
    <source>
        <dbReference type="HAMAP-Rule" id="MF_00211"/>
    </source>
</evidence>
<dbReference type="EC" id="2.4.2.18" evidence="3"/>
<dbReference type="Gene3D" id="3.40.1030.10">
    <property type="entry name" value="Nucleoside phosphorylase/phosphoribosyltransferase catalytic domain"/>
    <property type="match status" value="1"/>
</dbReference>
<feature type="binding site" evidence="3">
    <location>
        <position position="224"/>
    </location>
    <ligand>
        <name>Mg(2+)</name>
        <dbReference type="ChEBI" id="CHEBI:18420"/>
        <label>1</label>
    </ligand>
</feature>
<dbReference type="UniPathway" id="UPA00035">
    <property type="reaction ID" value="UER00041"/>
</dbReference>
<keyword evidence="7" id="KW-1185">Reference proteome</keyword>
<keyword evidence="3" id="KW-0057">Aromatic amino acid biosynthesis</keyword>
<feature type="binding site" evidence="3">
    <location>
        <position position="223"/>
    </location>
    <ligand>
        <name>Mg(2+)</name>
        <dbReference type="ChEBI" id="CHEBI:18420"/>
        <label>2</label>
    </ligand>
</feature>
<feature type="domain" description="Glycosyl transferase family 3 N-terminal" evidence="5">
    <location>
        <begin position="2"/>
        <end position="64"/>
    </location>
</feature>
<comment type="pathway">
    <text evidence="3">Amino-acid biosynthesis; L-tryptophan biosynthesis; L-tryptophan from chorismate: step 2/5.</text>
</comment>
<dbReference type="InterPro" id="IPR036320">
    <property type="entry name" value="Glycosyl_Trfase_fam3_N_dom_sf"/>
</dbReference>
<dbReference type="Pfam" id="PF00591">
    <property type="entry name" value="Glycos_transf_3"/>
    <property type="match status" value="1"/>
</dbReference>
<dbReference type="AlphaFoldDB" id="A0A316EFG3"/>
<dbReference type="InterPro" id="IPR035902">
    <property type="entry name" value="Nuc_phospho_transferase"/>
</dbReference>
<feature type="binding site" evidence="3">
    <location>
        <position position="165"/>
    </location>
    <ligand>
        <name>anthranilate</name>
        <dbReference type="ChEBI" id="CHEBI:16567"/>
        <label>2</label>
    </ligand>
</feature>
<dbReference type="Proteomes" id="UP000245489">
    <property type="component" value="Unassembled WGS sequence"/>
</dbReference>
<comment type="function">
    <text evidence="3">Catalyzes the transfer of the phosphoribosyl group of 5-phosphorylribose-1-pyrophosphate (PRPP) to anthranilate to yield N-(5'-phosphoribosyl)-anthranilate (PRA).</text>
</comment>
<feature type="binding site" evidence="3">
    <location>
        <position position="87"/>
    </location>
    <ligand>
        <name>5-phospho-alpha-D-ribose 1-diphosphate</name>
        <dbReference type="ChEBI" id="CHEBI:58017"/>
    </ligand>
</feature>
<dbReference type="EMBL" id="QGGO01000002">
    <property type="protein sequence ID" value="PWK29002.1"/>
    <property type="molecule type" value="Genomic_DNA"/>
</dbReference>
<feature type="binding site" evidence="3">
    <location>
        <position position="224"/>
    </location>
    <ligand>
        <name>Mg(2+)</name>
        <dbReference type="ChEBI" id="CHEBI:18420"/>
        <label>2</label>
    </ligand>
</feature>
<feature type="binding site" evidence="3">
    <location>
        <position position="79"/>
    </location>
    <ligand>
        <name>anthranilate</name>
        <dbReference type="ChEBI" id="CHEBI:16567"/>
        <label>1</label>
    </ligand>
</feature>
<dbReference type="SUPFAM" id="SSF52418">
    <property type="entry name" value="Nucleoside phosphorylase/phosphoribosyltransferase catalytic domain"/>
    <property type="match status" value="1"/>
</dbReference>
<gene>
    <name evidence="3" type="primary">trpD</name>
    <name evidence="6" type="ORF">LV89_00556</name>
</gene>
<dbReference type="InterPro" id="IPR000312">
    <property type="entry name" value="Glycosyl_Trfase_fam3"/>
</dbReference>
<keyword evidence="3" id="KW-0479">Metal-binding</keyword>
<organism evidence="6 7">
    <name type="scientific">Arcicella aurantiaca</name>
    <dbReference type="NCBI Taxonomy" id="591202"/>
    <lineage>
        <taxon>Bacteria</taxon>
        <taxon>Pseudomonadati</taxon>
        <taxon>Bacteroidota</taxon>
        <taxon>Cytophagia</taxon>
        <taxon>Cytophagales</taxon>
        <taxon>Flectobacillaceae</taxon>
        <taxon>Arcicella</taxon>
    </lineage>
</organism>
<feature type="binding site" evidence="3">
    <location>
        <begin position="107"/>
        <end position="115"/>
    </location>
    <ligand>
        <name>5-phospho-alpha-D-ribose 1-diphosphate</name>
        <dbReference type="ChEBI" id="CHEBI:58017"/>
    </ligand>
</feature>
<dbReference type="Pfam" id="PF02885">
    <property type="entry name" value="Glycos_trans_3N"/>
    <property type="match status" value="1"/>
</dbReference>